<evidence type="ECO:0000313" key="3">
    <source>
        <dbReference type="Proteomes" id="UP000233440"/>
    </source>
</evidence>
<name>A0A2N3LQD2_9BACI</name>
<reference evidence="2 3" key="1">
    <citation type="submission" date="2017-11" db="EMBL/GenBank/DDBJ databases">
        <title>Bacillus camelliae sp. nov., isolated from pu'er tea.</title>
        <authorList>
            <person name="Niu L."/>
        </authorList>
    </citation>
    <scope>NUCLEOTIDE SEQUENCE [LARGE SCALE GENOMIC DNA]</scope>
    <source>
        <strain evidence="2 3">7578-1</strain>
    </source>
</reference>
<feature type="transmembrane region" description="Helical" evidence="1">
    <location>
        <begin position="43"/>
        <end position="64"/>
    </location>
</feature>
<comment type="caution">
    <text evidence="2">The sequence shown here is derived from an EMBL/GenBank/DDBJ whole genome shotgun (WGS) entry which is preliminary data.</text>
</comment>
<keyword evidence="1" id="KW-0812">Transmembrane</keyword>
<evidence type="ECO:0000256" key="1">
    <source>
        <dbReference type="SAM" id="Phobius"/>
    </source>
</evidence>
<keyword evidence="1" id="KW-0472">Membrane</keyword>
<keyword evidence="1" id="KW-1133">Transmembrane helix</keyword>
<proteinExistence type="predicted"/>
<dbReference type="AlphaFoldDB" id="A0A2N3LQD2"/>
<gene>
    <name evidence="2" type="ORF">CWO92_01530</name>
</gene>
<organism evidence="2 3">
    <name type="scientific">Heyndrickxia camelliae</name>
    <dbReference type="NCBI Taxonomy" id="1707093"/>
    <lineage>
        <taxon>Bacteria</taxon>
        <taxon>Bacillati</taxon>
        <taxon>Bacillota</taxon>
        <taxon>Bacilli</taxon>
        <taxon>Bacillales</taxon>
        <taxon>Bacillaceae</taxon>
        <taxon>Heyndrickxia</taxon>
    </lineage>
</organism>
<keyword evidence="3" id="KW-1185">Reference proteome</keyword>
<sequence>MFYILQKYFLMKGETAVRKYTLFLLILFIFFSFWINILGLMKLIPILITSPILFLSLFLLLVYLNGRNTFRGFH</sequence>
<dbReference type="Proteomes" id="UP000233440">
    <property type="component" value="Unassembled WGS sequence"/>
</dbReference>
<evidence type="ECO:0000313" key="2">
    <source>
        <dbReference type="EMBL" id="PKR86769.1"/>
    </source>
</evidence>
<protein>
    <submittedName>
        <fullName evidence="2">Uncharacterized protein</fullName>
    </submittedName>
</protein>
<feature type="transmembrane region" description="Helical" evidence="1">
    <location>
        <begin position="20"/>
        <end position="37"/>
    </location>
</feature>
<dbReference type="EMBL" id="PIQO01000001">
    <property type="protein sequence ID" value="PKR86769.1"/>
    <property type="molecule type" value="Genomic_DNA"/>
</dbReference>
<accession>A0A2N3LQD2</accession>